<gene>
    <name evidence="1" type="ORF">METZ01_LOCUS508999</name>
</gene>
<dbReference type="AlphaFoldDB" id="A0A383EIN7"/>
<sequence length="77" mass="8017">MKTQKILLLVSSVFLIFSCSKSKNLSNEQGSVTSKSETMAVGSNIVLCGQCGHIKGTSVCCSKEADRCSCGAIKGSP</sequence>
<proteinExistence type="predicted"/>
<name>A0A383EIN7_9ZZZZ</name>
<protein>
    <submittedName>
        <fullName evidence="1">Uncharacterized protein</fullName>
    </submittedName>
</protein>
<reference evidence="1" key="1">
    <citation type="submission" date="2018-05" db="EMBL/GenBank/DDBJ databases">
        <authorList>
            <person name="Lanie J.A."/>
            <person name="Ng W.-L."/>
            <person name="Kazmierczak K.M."/>
            <person name="Andrzejewski T.M."/>
            <person name="Davidsen T.M."/>
            <person name="Wayne K.J."/>
            <person name="Tettelin H."/>
            <person name="Glass J.I."/>
            <person name="Rusch D."/>
            <person name="Podicherti R."/>
            <person name="Tsui H.-C.T."/>
            <person name="Winkler M.E."/>
        </authorList>
    </citation>
    <scope>NUCLEOTIDE SEQUENCE</scope>
</reference>
<feature type="non-terminal residue" evidence="1">
    <location>
        <position position="77"/>
    </location>
</feature>
<organism evidence="1">
    <name type="scientific">marine metagenome</name>
    <dbReference type="NCBI Taxonomy" id="408172"/>
    <lineage>
        <taxon>unclassified sequences</taxon>
        <taxon>metagenomes</taxon>
        <taxon>ecological metagenomes</taxon>
    </lineage>
</organism>
<evidence type="ECO:0000313" key="1">
    <source>
        <dbReference type="EMBL" id="SVE56145.1"/>
    </source>
</evidence>
<dbReference type="PROSITE" id="PS51257">
    <property type="entry name" value="PROKAR_LIPOPROTEIN"/>
    <property type="match status" value="1"/>
</dbReference>
<dbReference type="EMBL" id="UINC01225893">
    <property type="protein sequence ID" value="SVE56145.1"/>
    <property type="molecule type" value="Genomic_DNA"/>
</dbReference>
<accession>A0A383EIN7</accession>